<reference evidence="7" key="1">
    <citation type="submission" date="2024-06" db="EMBL/GenBank/DDBJ databases">
        <title>Draft Genome Sequence of Deinococcus sonorensis Type Strain KR-87, a Biofilm Producing Representative of the Genus Deinococcus.</title>
        <authorList>
            <person name="Boren L.S."/>
            <person name="Grosso R.A."/>
            <person name="Hugenberg-Cox A.N."/>
            <person name="Hill J.T.E."/>
            <person name="Albert C.M."/>
            <person name="Tuohy J.M."/>
        </authorList>
    </citation>
    <scope>NUCLEOTIDE SEQUENCE</scope>
    <source>
        <strain evidence="7">KR-87</strain>
    </source>
</reference>
<organism evidence="7">
    <name type="scientific">Deinococcus sonorensis KR-87</name>
    <dbReference type="NCBI Taxonomy" id="694439"/>
    <lineage>
        <taxon>Bacteria</taxon>
        <taxon>Thermotogati</taxon>
        <taxon>Deinococcota</taxon>
        <taxon>Deinococci</taxon>
        <taxon>Deinococcales</taxon>
        <taxon>Deinococcaceae</taxon>
        <taxon>Deinococcus</taxon>
    </lineage>
</organism>
<comment type="similarity">
    <text evidence="2">Belongs to the citrate synthase family.</text>
</comment>
<dbReference type="AlphaFoldDB" id="A0AAU7U978"/>
<dbReference type="InterPro" id="IPR036969">
    <property type="entry name" value="Citrate_synthase_sf"/>
</dbReference>
<evidence type="ECO:0000256" key="5">
    <source>
        <dbReference type="SAM" id="MobiDB-lite"/>
    </source>
</evidence>
<comment type="pathway">
    <text evidence="1">Carbohydrate metabolism; tricarboxylic acid cycle.</text>
</comment>
<dbReference type="GO" id="GO:0003677">
    <property type="term" value="F:DNA binding"/>
    <property type="evidence" value="ECO:0007669"/>
    <property type="project" value="InterPro"/>
</dbReference>
<dbReference type="InterPro" id="IPR016142">
    <property type="entry name" value="Citrate_synth-like_lrg_a-sub"/>
</dbReference>
<dbReference type="InterPro" id="IPR016143">
    <property type="entry name" value="Citrate_synth-like_sm_a-sub"/>
</dbReference>
<dbReference type="SUPFAM" id="SSF48256">
    <property type="entry name" value="Citrate synthase"/>
    <property type="match status" value="1"/>
</dbReference>
<dbReference type="RefSeq" id="WP_350243063.1">
    <property type="nucleotide sequence ID" value="NZ_CP158299.1"/>
</dbReference>
<dbReference type="PRINTS" id="PR00143">
    <property type="entry name" value="CITRTSNTHASE"/>
</dbReference>
<dbReference type="InterPro" id="IPR002020">
    <property type="entry name" value="Citrate_synthase"/>
</dbReference>
<dbReference type="PANTHER" id="PTHR11739:SF4">
    <property type="entry name" value="CITRATE SYNTHASE, PEROXISOMAL"/>
    <property type="match status" value="1"/>
</dbReference>
<dbReference type="PANTHER" id="PTHR11739">
    <property type="entry name" value="CITRATE SYNTHASE"/>
    <property type="match status" value="1"/>
</dbReference>
<dbReference type="GO" id="GO:0005829">
    <property type="term" value="C:cytosol"/>
    <property type="evidence" value="ECO:0007669"/>
    <property type="project" value="TreeGrafter"/>
</dbReference>
<evidence type="ECO:0000256" key="4">
    <source>
        <dbReference type="ARBA" id="ARBA00022679"/>
    </source>
</evidence>
<dbReference type="GO" id="GO:0006355">
    <property type="term" value="P:regulation of DNA-templated transcription"/>
    <property type="evidence" value="ECO:0007669"/>
    <property type="project" value="InterPro"/>
</dbReference>
<gene>
    <name evidence="7" type="ORF">ABOD76_16495</name>
</gene>
<dbReference type="InterPro" id="IPR000551">
    <property type="entry name" value="MerR-type_HTH_dom"/>
</dbReference>
<dbReference type="PROSITE" id="PS50937">
    <property type="entry name" value="HTH_MERR_2"/>
    <property type="match status" value="1"/>
</dbReference>
<proteinExistence type="inferred from homology"/>
<feature type="compositionally biased region" description="Basic and acidic residues" evidence="5">
    <location>
        <begin position="50"/>
        <end position="66"/>
    </location>
</feature>
<dbReference type="InterPro" id="IPR009061">
    <property type="entry name" value="DNA-bd_dom_put_sf"/>
</dbReference>
<evidence type="ECO:0000259" key="6">
    <source>
        <dbReference type="PROSITE" id="PS50937"/>
    </source>
</evidence>
<dbReference type="InterPro" id="IPR041657">
    <property type="entry name" value="HTH_17"/>
</dbReference>
<dbReference type="EMBL" id="CP158299">
    <property type="protein sequence ID" value="XBV85026.1"/>
    <property type="molecule type" value="Genomic_DNA"/>
</dbReference>
<accession>A0AAU7U978</accession>
<dbReference type="GO" id="GO:0006099">
    <property type="term" value="P:tricarboxylic acid cycle"/>
    <property type="evidence" value="ECO:0007669"/>
    <property type="project" value="TreeGrafter"/>
</dbReference>
<dbReference type="Gene3D" id="1.10.580.10">
    <property type="entry name" value="Citrate Synthase, domain 1"/>
    <property type="match status" value="1"/>
</dbReference>
<evidence type="ECO:0000256" key="2">
    <source>
        <dbReference type="ARBA" id="ARBA00010566"/>
    </source>
</evidence>
<evidence type="ECO:0000256" key="1">
    <source>
        <dbReference type="ARBA" id="ARBA00005163"/>
    </source>
</evidence>
<dbReference type="KEGG" id="dsc:ABOD76_16495"/>
<feature type="region of interest" description="Disordered" evidence="5">
    <location>
        <begin position="36"/>
        <end position="72"/>
    </location>
</feature>
<dbReference type="Gene3D" id="1.10.1660.10">
    <property type="match status" value="1"/>
</dbReference>
<dbReference type="SUPFAM" id="SSF46955">
    <property type="entry name" value="Putative DNA-binding domain"/>
    <property type="match status" value="1"/>
</dbReference>
<dbReference type="GO" id="GO:0036440">
    <property type="term" value="F:citrate synthase activity"/>
    <property type="evidence" value="ECO:0007669"/>
    <property type="project" value="UniProtKB-EC"/>
</dbReference>
<feature type="domain" description="HTH merR-type" evidence="6">
    <location>
        <begin position="8"/>
        <end position="76"/>
    </location>
</feature>
<name>A0AAU7U978_9DEIO</name>
<dbReference type="EC" id="2.3.3.16" evidence="3"/>
<dbReference type="GO" id="GO:0005975">
    <property type="term" value="P:carbohydrate metabolic process"/>
    <property type="evidence" value="ECO:0007669"/>
    <property type="project" value="TreeGrafter"/>
</dbReference>
<evidence type="ECO:0000313" key="7">
    <source>
        <dbReference type="EMBL" id="XBV85026.1"/>
    </source>
</evidence>
<dbReference type="Pfam" id="PF00285">
    <property type="entry name" value="Citrate_synt"/>
    <property type="match status" value="1"/>
</dbReference>
<sequence length="400" mass="43208">MTDHPDATLSAEEAAQRLGVSRATLYAYVSRGLVRSEPGQGRSRERRYRRSDIEGLERRREERRDPAGTAQAALDMTAEGWGTPLLSSALCRIEDGQLSYRGQPIERLVASVTVEQMAGLLWTGQPEAWTQPALRARLAPLPLLHGGTLLEAFAHALASAAAREPTALDQRVQTLPQRAARTLHLLYAVTERLAGRPPAPDLPLHQRLARAWDLGPHADLLRRALVVVAEHELNVSAFTARTVASSGASLPHVTLAALCAFQGPRHGLATLQARALLTGTLDLGAQPALTRHLQLSGHPAGFGHRLYPAGDPRARLLLEALPEGAVQRSARALEATAYAELNERPNLDLGLAALGLALNLSEDQTLALFVLGRTVGWLAHALETVQSGQFIRPRARYVGP</sequence>
<keyword evidence="4" id="KW-0808">Transferase</keyword>
<evidence type="ECO:0000256" key="3">
    <source>
        <dbReference type="ARBA" id="ARBA00012972"/>
    </source>
</evidence>
<dbReference type="CDD" id="cd06102">
    <property type="entry name" value="citrate_synt_like_2"/>
    <property type="match status" value="1"/>
</dbReference>
<dbReference type="Gene3D" id="1.10.230.10">
    <property type="entry name" value="Cytochrome P450-Terp, domain 2"/>
    <property type="match status" value="1"/>
</dbReference>
<dbReference type="Pfam" id="PF12728">
    <property type="entry name" value="HTH_17"/>
    <property type="match status" value="1"/>
</dbReference>
<protein>
    <recommendedName>
        <fullName evidence="3">citrate synthase (unknown stereospecificity)</fullName>
        <ecNumber evidence="3">2.3.3.16</ecNumber>
    </recommendedName>
</protein>